<evidence type="ECO:0000313" key="7">
    <source>
        <dbReference type="Proteomes" id="UP000427769"/>
    </source>
</evidence>
<dbReference type="AlphaFoldDB" id="A0A5K7Z350"/>
<dbReference type="InterPro" id="IPR029016">
    <property type="entry name" value="GAF-like_dom_sf"/>
</dbReference>
<dbReference type="SUPFAM" id="SSF55781">
    <property type="entry name" value="GAF domain-like"/>
    <property type="match status" value="1"/>
</dbReference>
<dbReference type="Proteomes" id="UP000427769">
    <property type="component" value="Chromosome"/>
</dbReference>
<accession>A0A5K7Z350</accession>
<keyword evidence="3" id="KW-0804">Transcription</keyword>
<protein>
    <submittedName>
        <fullName evidence="6">IclR family transcriptional regulator</fullName>
    </submittedName>
</protein>
<dbReference type="OrthoDB" id="5416964at2"/>
<proteinExistence type="predicted"/>
<dbReference type="InterPro" id="IPR036390">
    <property type="entry name" value="WH_DNA-bd_sf"/>
</dbReference>
<sequence length="264" mass="28964">MSSKGEKYYFVASLAKGLRTLEVLAENGEMSASKMAAHLETSRAASHRFLTTLRDLGYVEKTEDGRFRLSFKVLELGMKKLEGFEIRHTVYPFMQEIAMAFGETVNLGHWDGSAIVHLDKVNSKEILRLDVGMGAAAPAYCTGLGKAVLAFLSDTELNAYLESVTLTAMSPKTIISVNRLKAEIARIRRCGYAVDNEELSLGLRCVAAPIFDYTGCPNYALSISGPSQRMTKKKIDAIQAKLVPLCRQISRQIGAPHKSDPNPG</sequence>
<dbReference type="SUPFAM" id="SSF46785">
    <property type="entry name" value="Winged helix' DNA-binding domain"/>
    <property type="match status" value="1"/>
</dbReference>
<name>A0A5K7Z350_9BACT</name>
<dbReference type="GO" id="GO:0045892">
    <property type="term" value="P:negative regulation of DNA-templated transcription"/>
    <property type="evidence" value="ECO:0007669"/>
    <property type="project" value="TreeGrafter"/>
</dbReference>
<dbReference type="InterPro" id="IPR050707">
    <property type="entry name" value="HTH_MetabolicPath_Reg"/>
</dbReference>
<evidence type="ECO:0000256" key="1">
    <source>
        <dbReference type="ARBA" id="ARBA00023015"/>
    </source>
</evidence>
<dbReference type="PANTHER" id="PTHR30136">
    <property type="entry name" value="HELIX-TURN-HELIX TRANSCRIPTIONAL REGULATOR, ICLR FAMILY"/>
    <property type="match status" value="1"/>
</dbReference>
<evidence type="ECO:0000256" key="2">
    <source>
        <dbReference type="ARBA" id="ARBA00023125"/>
    </source>
</evidence>
<evidence type="ECO:0000313" key="6">
    <source>
        <dbReference type="EMBL" id="BBO73961.1"/>
    </source>
</evidence>
<dbReference type="PROSITE" id="PS51078">
    <property type="entry name" value="ICLR_ED"/>
    <property type="match status" value="1"/>
</dbReference>
<dbReference type="EMBL" id="AP021875">
    <property type="protein sequence ID" value="BBO73961.1"/>
    <property type="molecule type" value="Genomic_DNA"/>
</dbReference>
<feature type="domain" description="HTH iclR-type" evidence="4">
    <location>
        <begin position="11"/>
        <end position="71"/>
    </location>
</feature>
<organism evidence="6 7">
    <name type="scientific">Desulfosarcina widdelii</name>
    <dbReference type="NCBI Taxonomy" id="947919"/>
    <lineage>
        <taxon>Bacteria</taxon>
        <taxon>Pseudomonadati</taxon>
        <taxon>Thermodesulfobacteriota</taxon>
        <taxon>Desulfobacteria</taxon>
        <taxon>Desulfobacterales</taxon>
        <taxon>Desulfosarcinaceae</taxon>
        <taxon>Desulfosarcina</taxon>
    </lineage>
</organism>
<gene>
    <name evidence="6" type="ORF">DSCW_13780</name>
</gene>
<keyword evidence="1" id="KW-0805">Transcription regulation</keyword>
<dbReference type="Gene3D" id="1.10.10.10">
    <property type="entry name" value="Winged helix-like DNA-binding domain superfamily/Winged helix DNA-binding domain"/>
    <property type="match status" value="1"/>
</dbReference>
<evidence type="ECO:0000259" key="5">
    <source>
        <dbReference type="PROSITE" id="PS51078"/>
    </source>
</evidence>
<evidence type="ECO:0000256" key="3">
    <source>
        <dbReference type="ARBA" id="ARBA00023163"/>
    </source>
</evidence>
<dbReference type="GO" id="GO:0003700">
    <property type="term" value="F:DNA-binding transcription factor activity"/>
    <property type="evidence" value="ECO:0007669"/>
    <property type="project" value="TreeGrafter"/>
</dbReference>
<dbReference type="KEGG" id="dwd:DSCW_13780"/>
<dbReference type="PROSITE" id="PS51077">
    <property type="entry name" value="HTH_ICLR"/>
    <property type="match status" value="1"/>
</dbReference>
<dbReference type="GO" id="GO:0003677">
    <property type="term" value="F:DNA binding"/>
    <property type="evidence" value="ECO:0007669"/>
    <property type="project" value="UniProtKB-KW"/>
</dbReference>
<evidence type="ECO:0000259" key="4">
    <source>
        <dbReference type="PROSITE" id="PS51077"/>
    </source>
</evidence>
<dbReference type="InterPro" id="IPR005471">
    <property type="entry name" value="Tscrpt_reg_IclR_N"/>
</dbReference>
<dbReference type="InterPro" id="IPR036388">
    <property type="entry name" value="WH-like_DNA-bd_sf"/>
</dbReference>
<dbReference type="InterPro" id="IPR014757">
    <property type="entry name" value="Tscrpt_reg_IclR_C"/>
</dbReference>
<dbReference type="Pfam" id="PF09339">
    <property type="entry name" value="HTH_IclR"/>
    <property type="match status" value="1"/>
</dbReference>
<reference evidence="6 7" key="1">
    <citation type="submission" date="2019-11" db="EMBL/GenBank/DDBJ databases">
        <title>Comparative genomics of hydrocarbon-degrading Desulfosarcina strains.</title>
        <authorList>
            <person name="Watanabe M."/>
            <person name="Kojima H."/>
            <person name="Fukui M."/>
        </authorList>
    </citation>
    <scope>NUCLEOTIDE SEQUENCE [LARGE SCALE GENOMIC DNA]</scope>
    <source>
        <strain evidence="6 7">PP31</strain>
    </source>
</reference>
<dbReference type="RefSeq" id="WP_155303026.1">
    <property type="nucleotide sequence ID" value="NZ_AP021875.1"/>
</dbReference>
<keyword evidence="2" id="KW-0238">DNA-binding</keyword>
<dbReference type="PANTHER" id="PTHR30136:SF35">
    <property type="entry name" value="HTH-TYPE TRANSCRIPTIONAL REGULATOR RV1719"/>
    <property type="match status" value="1"/>
</dbReference>
<feature type="domain" description="IclR-ED" evidence="5">
    <location>
        <begin position="72"/>
        <end position="255"/>
    </location>
</feature>
<dbReference type="Pfam" id="PF01614">
    <property type="entry name" value="IclR_C"/>
    <property type="match status" value="1"/>
</dbReference>
<keyword evidence="7" id="KW-1185">Reference proteome</keyword>
<dbReference type="Gene3D" id="3.30.450.40">
    <property type="match status" value="1"/>
</dbReference>
<dbReference type="SMART" id="SM00346">
    <property type="entry name" value="HTH_ICLR"/>
    <property type="match status" value="1"/>
</dbReference>